<protein>
    <submittedName>
        <fullName evidence="1">NACHT and WD repeat domain-containing protein 2</fullName>
    </submittedName>
</protein>
<dbReference type="EMBL" id="BPLR01007229">
    <property type="protein sequence ID" value="GIY15371.1"/>
    <property type="molecule type" value="Genomic_DNA"/>
</dbReference>
<comment type="caution">
    <text evidence="1">The sequence shown here is derived from an EMBL/GenBank/DDBJ whole genome shotgun (WGS) entry which is preliminary data.</text>
</comment>
<dbReference type="Proteomes" id="UP001054945">
    <property type="component" value="Unassembled WGS sequence"/>
</dbReference>
<evidence type="ECO:0000313" key="1">
    <source>
        <dbReference type="EMBL" id="GIY15371.1"/>
    </source>
</evidence>
<gene>
    <name evidence="1" type="primary">NWD2_0</name>
    <name evidence="1" type="ORF">CEXT_105541</name>
</gene>
<accession>A0AAV4R4X3</accession>
<sequence>MLNEPLVWIFRRPSDVPKRVFETQTTELVEEEEQVLKMIQYGARVAHQEGIINQNKDTRQKRYFMSAVYNQLDFALGLSNTSSQRIICVIRQIEGNSLLFPNKS</sequence>
<name>A0AAV4R4X3_CAEEX</name>
<evidence type="ECO:0000313" key="2">
    <source>
        <dbReference type="Proteomes" id="UP001054945"/>
    </source>
</evidence>
<keyword evidence="2" id="KW-1185">Reference proteome</keyword>
<organism evidence="1 2">
    <name type="scientific">Caerostris extrusa</name>
    <name type="common">Bark spider</name>
    <name type="synonym">Caerostris bankana</name>
    <dbReference type="NCBI Taxonomy" id="172846"/>
    <lineage>
        <taxon>Eukaryota</taxon>
        <taxon>Metazoa</taxon>
        <taxon>Ecdysozoa</taxon>
        <taxon>Arthropoda</taxon>
        <taxon>Chelicerata</taxon>
        <taxon>Arachnida</taxon>
        <taxon>Araneae</taxon>
        <taxon>Araneomorphae</taxon>
        <taxon>Entelegynae</taxon>
        <taxon>Araneoidea</taxon>
        <taxon>Araneidae</taxon>
        <taxon>Caerostris</taxon>
    </lineage>
</organism>
<proteinExistence type="predicted"/>
<dbReference type="AlphaFoldDB" id="A0AAV4R4X3"/>
<reference evidence="1 2" key="1">
    <citation type="submission" date="2021-06" db="EMBL/GenBank/DDBJ databases">
        <title>Caerostris extrusa draft genome.</title>
        <authorList>
            <person name="Kono N."/>
            <person name="Arakawa K."/>
        </authorList>
    </citation>
    <scope>NUCLEOTIDE SEQUENCE [LARGE SCALE GENOMIC DNA]</scope>
</reference>